<evidence type="ECO:0000313" key="7">
    <source>
        <dbReference type="Proteomes" id="UP000005237"/>
    </source>
</evidence>
<proteinExistence type="predicted"/>
<sequence>MNISPGQWRLDVLIMMLYQMALFFSAQLVFVIFLEYMPKTYCNTDKHCFKLESKCLEDYDRNSPNLCYVNSTKKEFDECVEDKKYLYFKSAQFDYQQDCTGLTHYSASTNMYMGVLFANLILGILADKFGRRPIYFASIAIGVISLILSAAIPSLTAFYILRFTTGVGVAGSQIVGWSYGSEMISAKRRFQLRTFSNWLHSYSTASNGYKNYAQGDADNQSARNLLRLSPKRRRRAAFLSPERITNNVSVSTK</sequence>
<keyword evidence="4 5" id="KW-0472">Membrane</keyword>
<dbReference type="Pfam" id="PF07690">
    <property type="entry name" value="MFS_1"/>
    <property type="match status" value="1"/>
</dbReference>
<evidence type="ECO:0008006" key="8">
    <source>
        <dbReference type="Google" id="ProtNLM"/>
    </source>
</evidence>
<evidence type="ECO:0000256" key="3">
    <source>
        <dbReference type="ARBA" id="ARBA00022989"/>
    </source>
</evidence>
<feature type="transmembrane region" description="Helical" evidence="5">
    <location>
        <begin position="158"/>
        <end position="179"/>
    </location>
</feature>
<evidence type="ECO:0000256" key="1">
    <source>
        <dbReference type="ARBA" id="ARBA00004141"/>
    </source>
</evidence>
<name>A0A8R1IV23_CAEJA</name>
<organism evidence="6 7">
    <name type="scientific">Caenorhabditis japonica</name>
    <dbReference type="NCBI Taxonomy" id="281687"/>
    <lineage>
        <taxon>Eukaryota</taxon>
        <taxon>Metazoa</taxon>
        <taxon>Ecdysozoa</taxon>
        <taxon>Nematoda</taxon>
        <taxon>Chromadorea</taxon>
        <taxon>Rhabditida</taxon>
        <taxon>Rhabditina</taxon>
        <taxon>Rhabditomorpha</taxon>
        <taxon>Rhabditoidea</taxon>
        <taxon>Rhabditidae</taxon>
        <taxon>Peloderinae</taxon>
        <taxon>Caenorhabditis</taxon>
    </lineage>
</organism>
<dbReference type="Proteomes" id="UP000005237">
    <property type="component" value="Unassembled WGS sequence"/>
</dbReference>
<keyword evidence="2 5" id="KW-0812">Transmembrane</keyword>
<reference evidence="7" key="1">
    <citation type="submission" date="2010-08" db="EMBL/GenBank/DDBJ databases">
        <authorList>
            <consortium name="Caenorhabditis japonica Sequencing Consortium"/>
            <person name="Wilson R.K."/>
        </authorList>
    </citation>
    <scope>NUCLEOTIDE SEQUENCE [LARGE SCALE GENOMIC DNA]</scope>
    <source>
        <strain evidence="7">DF5081</strain>
    </source>
</reference>
<reference evidence="6" key="2">
    <citation type="submission" date="2022-06" db="UniProtKB">
        <authorList>
            <consortium name="EnsemblMetazoa"/>
        </authorList>
    </citation>
    <scope>IDENTIFICATION</scope>
    <source>
        <strain evidence="6">DF5081</strain>
    </source>
</reference>
<dbReference type="Gene3D" id="1.20.1250.20">
    <property type="entry name" value="MFS general substrate transporter like domains"/>
    <property type="match status" value="1"/>
</dbReference>
<evidence type="ECO:0000313" key="6">
    <source>
        <dbReference type="EnsemblMetazoa" id="CJA38680a.1"/>
    </source>
</evidence>
<dbReference type="InterPro" id="IPR005829">
    <property type="entry name" value="Sugar_transporter_CS"/>
</dbReference>
<feature type="transmembrane region" description="Helical" evidence="5">
    <location>
        <begin position="111"/>
        <end position="127"/>
    </location>
</feature>
<dbReference type="InterPro" id="IPR011701">
    <property type="entry name" value="MFS"/>
</dbReference>
<protein>
    <recommendedName>
        <fullName evidence="8">Major facilitator superfamily (MFS) profile domain-containing protein</fullName>
    </recommendedName>
</protein>
<feature type="transmembrane region" description="Helical" evidence="5">
    <location>
        <begin position="134"/>
        <end position="152"/>
    </location>
</feature>
<dbReference type="SUPFAM" id="SSF103473">
    <property type="entry name" value="MFS general substrate transporter"/>
    <property type="match status" value="1"/>
</dbReference>
<dbReference type="EnsemblMetazoa" id="CJA38680a.1">
    <property type="protein sequence ID" value="CJA38680a.1"/>
    <property type="gene ID" value="WBGene00214527"/>
</dbReference>
<dbReference type="GO" id="GO:0016020">
    <property type="term" value="C:membrane"/>
    <property type="evidence" value="ECO:0007669"/>
    <property type="project" value="UniProtKB-SubCell"/>
</dbReference>
<evidence type="ECO:0000256" key="4">
    <source>
        <dbReference type="ARBA" id="ARBA00023136"/>
    </source>
</evidence>
<evidence type="ECO:0000256" key="5">
    <source>
        <dbReference type="SAM" id="Phobius"/>
    </source>
</evidence>
<keyword evidence="3 5" id="KW-1133">Transmembrane helix</keyword>
<comment type="subcellular location">
    <subcellularLocation>
        <location evidence="1">Membrane</location>
        <topology evidence="1">Multi-pass membrane protein</topology>
    </subcellularLocation>
</comment>
<dbReference type="PANTHER" id="PTHR24064">
    <property type="entry name" value="SOLUTE CARRIER FAMILY 22 MEMBER"/>
    <property type="match status" value="1"/>
</dbReference>
<evidence type="ECO:0000256" key="2">
    <source>
        <dbReference type="ARBA" id="ARBA00022692"/>
    </source>
</evidence>
<dbReference type="InterPro" id="IPR036259">
    <property type="entry name" value="MFS_trans_sf"/>
</dbReference>
<dbReference type="AlphaFoldDB" id="A0A8R1IV23"/>
<accession>A0A8R1IV23</accession>
<dbReference type="PROSITE" id="PS00216">
    <property type="entry name" value="SUGAR_TRANSPORT_1"/>
    <property type="match status" value="1"/>
</dbReference>
<dbReference type="GO" id="GO:0022857">
    <property type="term" value="F:transmembrane transporter activity"/>
    <property type="evidence" value="ECO:0007669"/>
    <property type="project" value="InterPro"/>
</dbReference>
<feature type="transmembrane region" description="Helical" evidence="5">
    <location>
        <begin position="12"/>
        <end position="34"/>
    </location>
</feature>
<keyword evidence="7" id="KW-1185">Reference proteome</keyword>